<evidence type="ECO:0000256" key="2">
    <source>
        <dbReference type="ARBA" id="ARBA00022448"/>
    </source>
</evidence>
<keyword evidence="2 7" id="KW-0813">Transport</keyword>
<dbReference type="CDD" id="cd06261">
    <property type="entry name" value="TM_PBP2"/>
    <property type="match status" value="1"/>
</dbReference>
<evidence type="ECO:0000256" key="6">
    <source>
        <dbReference type="ARBA" id="ARBA00023136"/>
    </source>
</evidence>
<evidence type="ECO:0000256" key="7">
    <source>
        <dbReference type="RuleBase" id="RU363032"/>
    </source>
</evidence>
<gene>
    <name evidence="9" type="ORF">N8K70_01835</name>
</gene>
<sequence>MRRLRSRVAATDAGLVVGVVATAVVLLATMVGPLLLPFDPLQQDLSRTLLPPGSVTDRGVHLFGTDDLGRDVLARTLAGGRIPILVGLGAVACGGVFGTVLGLAAGFLGGWADNVLSRLADVQLSLPSILVALTLLAFSGQNIAMLVAVIAVTGWPAYFRLVRSATLQLRVRPFVDAAISSGQSRASVVVRHLLPNVRVLLVMCVTLDFSRAILMEAGLSFLGLGVSPPSPDWGLMVSQGQSLLTIAWWMATFPGIAIVVLVLAVNLVGDWLSARREVADAAAERQVLA</sequence>
<dbReference type="InterPro" id="IPR035906">
    <property type="entry name" value="MetI-like_sf"/>
</dbReference>
<feature type="transmembrane region" description="Helical" evidence="7">
    <location>
        <begin position="246"/>
        <end position="268"/>
    </location>
</feature>
<comment type="similarity">
    <text evidence="7">Belongs to the binding-protein-dependent transport system permease family.</text>
</comment>
<dbReference type="GO" id="GO:0005886">
    <property type="term" value="C:plasma membrane"/>
    <property type="evidence" value="ECO:0007669"/>
    <property type="project" value="UniProtKB-SubCell"/>
</dbReference>
<proteinExistence type="inferred from homology"/>
<dbReference type="RefSeq" id="WP_317139914.1">
    <property type="nucleotide sequence ID" value="NZ_CP118157.1"/>
</dbReference>
<dbReference type="PANTHER" id="PTHR43386">
    <property type="entry name" value="OLIGOPEPTIDE TRANSPORT SYSTEM PERMEASE PROTEIN APPC"/>
    <property type="match status" value="1"/>
</dbReference>
<feature type="transmembrane region" description="Helical" evidence="7">
    <location>
        <begin position="12"/>
        <end position="36"/>
    </location>
</feature>
<dbReference type="Pfam" id="PF00528">
    <property type="entry name" value="BPD_transp_1"/>
    <property type="match status" value="1"/>
</dbReference>
<keyword evidence="3" id="KW-1003">Cell membrane</keyword>
<dbReference type="AlphaFoldDB" id="A0AA97I6R7"/>
<organism evidence="9 10">
    <name type="scientific">Microbacterium betulae</name>
    <dbReference type="NCBI Taxonomy" id="2981139"/>
    <lineage>
        <taxon>Bacteria</taxon>
        <taxon>Bacillati</taxon>
        <taxon>Actinomycetota</taxon>
        <taxon>Actinomycetes</taxon>
        <taxon>Micrococcales</taxon>
        <taxon>Microbacteriaceae</taxon>
        <taxon>Microbacterium</taxon>
    </lineage>
</organism>
<keyword evidence="10" id="KW-1185">Reference proteome</keyword>
<comment type="subcellular location">
    <subcellularLocation>
        <location evidence="1 7">Cell membrane</location>
        <topology evidence="1 7">Multi-pass membrane protein</topology>
    </subcellularLocation>
</comment>
<feature type="domain" description="ABC transmembrane type-1" evidence="8">
    <location>
        <begin position="84"/>
        <end position="269"/>
    </location>
</feature>
<dbReference type="InterPro" id="IPR000515">
    <property type="entry name" value="MetI-like"/>
</dbReference>
<dbReference type="GO" id="GO:0055085">
    <property type="term" value="P:transmembrane transport"/>
    <property type="evidence" value="ECO:0007669"/>
    <property type="project" value="InterPro"/>
</dbReference>
<dbReference type="Gene3D" id="1.10.3720.10">
    <property type="entry name" value="MetI-like"/>
    <property type="match status" value="1"/>
</dbReference>
<dbReference type="PROSITE" id="PS50928">
    <property type="entry name" value="ABC_TM1"/>
    <property type="match status" value="1"/>
</dbReference>
<accession>A0AA97I6R7</accession>
<keyword evidence="4 7" id="KW-0812">Transmembrane</keyword>
<keyword evidence="5 7" id="KW-1133">Transmembrane helix</keyword>
<evidence type="ECO:0000313" key="10">
    <source>
        <dbReference type="Proteomes" id="UP001305498"/>
    </source>
</evidence>
<evidence type="ECO:0000259" key="8">
    <source>
        <dbReference type="PROSITE" id="PS50928"/>
    </source>
</evidence>
<evidence type="ECO:0000256" key="3">
    <source>
        <dbReference type="ARBA" id="ARBA00022475"/>
    </source>
</evidence>
<dbReference type="PANTHER" id="PTHR43386:SF1">
    <property type="entry name" value="D,D-DIPEPTIDE TRANSPORT SYSTEM PERMEASE PROTEIN DDPC-RELATED"/>
    <property type="match status" value="1"/>
</dbReference>
<evidence type="ECO:0000313" key="9">
    <source>
        <dbReference type="EMBL" id="WOF23442.1"/>
    </source>
</evidence>
<dbReference type="EMBL" id="CP118157">
    <property type="protein sequence ID" value="WOF23442.1"/>
    <property type="molecule type" value="Genomic_DNA"/>
</dbReference>
<dbReference type="Proteomes" id="UP001305498">
    <property type="component" value="Chromosome"/>
</dbReference>
<dbReference type="SUPFAM" id="SSF161098">
    <property type="entry name" value="MetI-like"/>
    <property type="match status" value="1"/>
</dbReference>
<protein>
    <submittedName>
        <fullName evidence="9">ABC transporter permease</fullName>
    </submittedName>
</protein>
<dbReference type="InterPro" id="IPR050366">
    <property type="entry name" value="BP-dependent_transpt_permease"/>
</dbReference>
<name>A0AA97I6R7_9MICO</name>
<reference evidence="9 10" key="1">
    <citation type="submission" date="2023-02" db="EMBL/GenBank/DDBJ databases">
        <title>Microbacterium betulae sp. nov., isolated from birch wood.</title>
        <authorList>
            <person name="Pasciak M."/>
            <person name="Pawlik K.J."/>
            <person name="Martynowski D."/>
            <person name="Laczmanski L."/>
            <person name="Ciekot J."/>
            <person name="Szponar B."/>
            <person name="Wojcik-Fatla A."/>
            <person name="Mackiewicz B."/>
            <person name="Farian E."/>
            <person name="Cholewa G."/>
            <person name="Cholewa A."/>
            <person name="Dutkiewicz J."/>
        </authorList>
    </citation>
    <scope>NUCLEOTIDE SEQUENCE [LARGE SCALE GENOMIC DNA]</scope>
    <source>
        <strain evidence="9 10">AB</strain>
    </source>
</reference>
<dbReference type="KEGG" id="mbet:N8K70_01835"/>
<evidence type="ECO:0000256" key="4">
    <source>
        <dbReference type="ARBA" id="ARBA00022692"/>
    </source>
</evidence>
<evidence type="ECO:0000256" key="1">
    <source>
        <dbReference type="ARBA" id="ARBA00004651"/>
    </source>
</evidence>
<feature type="transmembrane region" description="Helical" evidence="7">
    <location>
        <begin position="82"/>
        <end position="107"/>
    </location>
</feature>
<keyword evidence="6 7" id="KW-0472">Membrane</keyword>
<evidence type="ECO:0000256" key="5">
    <source>
        <dbReference type="ARBA" id="ARBA00022989"/>
    </source>
</evidence>